<sequence>MTLSTASFEAVTAMFARVSGIRLSPAKKPLVEGRLQRMAQDAGHARLDDYVHALLEAADPKELTRVVDKLTTNETYFFREPEHFDHLRQLLRDQPPDGPLRVWSAASSSGEEAFSIAMLLAEELGRRDWSVIGTDLSTAVVQQAQRALYPMERARNLPQALLKRYCLRGEGDYAGQLLIQRALRERVSFRCANLMQEMPRDLGQFDIIFLRNVLIYFDPPGKARIVRRVLAHLKPDGLLYTGHAESLANLELPVRSVAPAVYTHGG</sequence>
<dbReference type="Gene3D" id="3.40.50.150">
    <property type="entry name" value="Vaccinia Virus protein VP39"/>
    <property type="match status" value="1"/>
</dbReference>
<feature type="binding site" evidence="6">
    <location>
        <position position="135"/>
    </location>
    <ligand>
        <name>S-adenosyl-L-methionine</name>
        <dbReference type="ChEBI" id="CHEBI:59789"/>
    </ligand>
</feature>
<dbReference type="OrthoDB" id="9816309at2"/>
<feature type="binding site" evidence="6">
    <location>
        <position position="73"/>
    </location>
    <ligand>
        <name>S-adenosyl-L-methionine</name>
        <dbReference type="ChEBI" id="CHEBI:59789"/>
    </ligand>
</feature>
<keyword evidence="9" id="KW-1185">Reference proteome</keyword>
<feature type="binding site" evidence="6">
    <location>
        <begin position="193"/>
        <end position="194"/>
    </location>
    <ligand>
        <name>S-adenosyl-L-methionine</name>
        <dbReference type="ChEBI" id="CHEBI:59789"/>
    </ligand>
</feature>
<dbReference type="STRING" id="395495.Lcho_1528"/>
<feature type="binding site" evidence="6">
    <location>
        <position position="79"/>
    </location>
    <ligand>
        <name>S-adenosyl-L-methionine</name>
        <dbReference type="ChEBI" id="CHEBI:59789"/>
    </ligand>
</feature>
<keyword evidence="2 5" id="KW-0489">Methyltransferase</keyword>
<dbReference type="PROSITE" id="PS50123">
    <property type="entry name" value="CHER"/>
    <property type="match status" value="1"/>
</dbReference>
<dbReference type="Proteomes" id="UP000001693">
    <property type="component" value="Chromosome"/>
</dbReference>
<feature type="binding site" evidence="6">
    <location>
        <begin position="211"/>
        <end position="212"/>
    </location>
    <ligand>
        <name>S-adenosyl-L-methionine</name>
        <dbReference type="ChEBI" id="CHEBI:59789"/>
    </ligand>
</feature>
<dbReference type="InterPro" id="IPR022641">
    <property type="entry name" value="CheR_N"/>
</dbReference>
<protein>
    <recommendedName>
        <fullName evidence="5">Chemotaxis protein methyltransferase</fullName>
        <ecNumber evidence="5">2.1.1.80</ecNumber>
    </recommendedName>
</protein>
<dbReference type="EC" id="2.1.1.80" evidence="5"/>
<dbReference type="PIRSF" id="PIRSF000410">
    <property type="entry name" value="CheR"/>
    <property type="match status" value="1"/>
</dbReference>
<dbReference type="eggNOG" id="COG1352">
    <property type="taxonomic scope" value="Bacteria"/>
</dbReference>
<keyword evidence="4 5" id="KW-0949">S-adenosyl-L-methionine</keyword>
<dbReference type="Pfam" id="PF01739">
    <property type="entry name" value="CheR"/>
    <property type="match status" value="1"/>
</dbReference>
<dbReference type="RefSeq" id="WP_012346558.1">
    <property type="nucleotide sequence ID" value="NC_010524.1"/>
</dbReference>
<keyword evidence="3 5" id="KW-0808">Transferase</keyword>
<dbReference type="GO" id="GO:0008983">
    <property type="term" value="F:protein-glutamate O-methyltransferase activity"/>
    <property type="evidence" value="ECO:0007669"/>
    <property type="project" value="UniProtKB-EC"/>
</dbReference>
<comment type="function">
    <text evidence="5">Methylation of the membrane-bound methyl-accepting chemotaxis proteins (MCP) to form gamma-glutamyl methyl ester residues in MCP.</text>
</comment>
<reference evidence="8 9" key="1">
    <citation type="submission" date="2008-03" db="EMBL/GenBank/DDBJ databases">
        <title>Complete sequence of Leptothrix cholodnii SP-6.</title>
        <authorList>
            <consortium name="US DOE Joint Genome Institute"/>
            <person name="Copeland A."/>
            <person name="Lucas S."/>
            <person name="Lapidus A."/>
            <person name="Glavina del Rio T."/>
            <person name="Dalin E."/>
            <person name="Tice H."/>
            <person name="Bruce D."/>
            <person name="Goodwin L."/>
            <person name="Pitluck S."/>
            <person name="Chertkov O."/>
            <person name="Brettin T."/>
            <person name="Detter J.C."/>
            <person name="Han C."/>
            <person name="Kuske C.R."/>
            <person name="Schmutz J."/>
            <person name="Larimer F."/>
            <person name="Land M."/>
            <person name="Hauser L."/>
            <person name="Kyrpides N."/>
            <person name="Lykidis A."/>
            <person name="Emerson D."/>
            <person name="Richardson P."/>
        </authorList>
    </citation>
    <scope>NUCLEOTIDE SEQUENCE [LARGE SCALE GENOMIC DNA]</scope>
    <source>
        <strain evidence="9">ATCC 51168 / LMG 8142 / SP-6</strain>
    </source>
</reference>
<dbReference type="EMBL" id="CP001013">
    <property type="protein sequence ID" value="ACB33796.1"/>
    <property type="molecule type" value="Genomic_DNA"/>
</dbReference>
<feature type="binding site" evidence="6">
    <location>
        <position position="75"/>
    </location>
    <ligand>
        <name>S-adenosyl-L-methionine</name>
        <dbReference type="ChEBI" id="CHEBI:59789"/>
    </ligand>
</feature>
<feature type="domain" description="CheR-type methyltransferase" evidence="7">
    <location>
        <begin position="1"/>
        <end position="266"/>
    </location>
</feature>
<evidence type="ECO:0000256" key="4">
    <source>
        <dbReference type="ARBA" id="ARBA00022691"/>
    </source>
</evidence>
<evidence type="ECO:0000256" key="6">
    <source>
        <dbReference type="PIRSR" id="PIRSR000410-1"/>
    </source>
</evidence>
<evidence type="ECO:0000256" key="5">
    <source>
        <dbReference type="PIRNR" id="PIRNR000410"/>
    </source>
</evidence>
<name>B1XWC8_LEPCP</name>
<dbReference type="PANTHER" id="PTHR24422">
    <property type="entry name" value="CHEMOTAXIS PROTEIN METHYLTRANSFERASE"/>
    <property type="match status" value="1"/>
</dbReference>
<evidence type="ECO:0000256" key="1">
    <source>
        <dbReference type="ARBA" id="ARBA00001541"/>
    </source>
</evidence>
<dbReference type="PRINTS" id="PR00996">
    <property type="entry name" value="CHERMTFRASE"/>
</dbReference>
<dbReference type="SUPFAM" id="SSF47757">
    <property type="entry name" value="Chemotaxis receptor methyltransferase CheR, N-terminal domain"/>
    <property type="match status" value="1"/>
</dbReference>
<gene>
    <name evidence="8" type="ordered locus">Lcho_1528</name>
</gene>
<dbReference type="AlphaFoldDB" id="B1XWC8"/>
<dbReference type="InterPro" id="IPR029063">
    <property type="entry name" value="SAM-dependent_MTases_sf"/>
</dbReference>
<dbReference type="InterPro" id="IPR022642">
    <property type="entry name" value="CheR_C"/>
</dbReference>
<dbReference type="Gene3D" id="1.10.155.10">
    <property type="entry name" value="Chemotaxis receptor methyltransferase CheR, N-terminal domain"/>
    <property type="match status" value="1"/>
</dbReference>
<dbReference type="Pfam" id="PF03705">
    <property type="entry name" value="CheR_N"/>
    <property type="match status" value="1"/>
</dbReference>
<dbReference type="InterPro" id="IPR036804">
    <property type="entry name" value="CheR_N_sf"/>
</dbReference>
<accession>B1XWC8</accession>
<dbReference type="GO" id="GO:0032259">
    <property type="term" value="P:methylation"/>
    <property type="evidence" value="ECO:0007669"/>
    <property type="project" value="UniProtKB-KW"/>
</dbReference>
<evidence type="ECO:0000256" key="3">
    <source>
        <dbReference type="ARBA" id="ARBA00022679"/>
    </source>
</evidence>
<dbReference type="CDD" id="cd02440">
    <property type="entry name" value="AdoMet_MTases"/>
    <property type="match status" value="1"/>
</dbReference>
<proteinExistence type="predicted"/>
<evidence type="ECO:0000313" key="8">
    <source>
        <dbReference type="EMBL" id="ACB33796.1"/>
    </source>
</evidence>
<feature type="binding site" evidence="6">
    <location>
        <position position="112"/>
    </location>
    <ligand>
        <name>S-adenosyl-L-methionine</name>
        <dbReference type="ChEBI" id="CHEBI:59789"/>
    </ligand>
</feature>
<evidence type="ECO:0000313" key="9">
    <source>
        <dbReference type="Proteomes" id="UP000001693"/>
    </source>
</evidence>
<dbReference type="InterPro" id="IPR050903">
    <property type="entry name" value="Bact_Chemotaxis_MeTrfase"/>
</dbReference>
<dbReference type="HOGENOM" id="CLU_025854_0_0_4"/>
<evidence type="ECO:0000259" key="7">
    <source>
        <dbReference type="PROSITE" id="PS50123"/>
    </source>
</evidence>
<organism evidence="8 9">
    <name type="scientific">Leptothrix cholodnii (strain ATCC 51168 / LMG 8142 / SP-6)</name>
    <name type="common">Leptothrix discophora (strain SP-6)</name>
    <dbReference type="NCBI Taxonomy" id="395495"/>
    <lineage>
        <taxon>Bacteria</taxon>
        <taxon>Pseudomonadati</taxon>
        <taxon>Pseudomonadota</taxon>
        <taxon>Betaproteobacteria</taxon>
        <taxon>Burkholderiales</taxon>
        <taxon>Sphaerotilaceae</taxon>
        <taxon>Leptothrix</taxon>
    </lineage>
</organism>
<comment type="catalytic activity">
    <reaction evidence="1 5">
        <text>L-glutamyl-[protein] + S-adenosyl-L-methionine = [protein]-L-glutamate 5-O-methyl ester + S-adenosyl-L-homocysteine</text>
        <dbReference type="Rhea" id="RHEA:24452"/>
        <dbReference type="Rhea" id="RHEA-COMP:10208"/>
        <dbReference type="Rhea" id="RHEA-COMP:10311"/>
        <dbReference type="ChEBI" id="CHEBI:29973"/>
        <dbReference type="ChEBI" id="CHEBI:57856"/>
        <dbReference type="ChEBI" id="CHEBI:59789"/>
        <dbReference type="ChEBI" id="CHEBI:82795"/>
        <dbReference type="EC" id="2.1.1.80"/>
    </reaction>
</comment>
<evidence type="ECO:0000256" key="2">
    <source>
        <dbReference type="ARBA" id="ARBA00022603"/>
    </source>
</evidence>
<dbReference type="SUPFAM" id="SSF53335">
    <property type="entry name" value="S-adenosyl-L-methionine-dependent methyltransferases"/>
    <property type="match status" value="1"/>
</dbReference>
<dbReference type="InterPro" id="IPR026024">
    <property type="entry name" value="Chemotaxis_MeTrfase_CheR"/>
</dbReference>
<dbReference type="KEGG" id="lch:Lcho_1528"/>
<dbReference type="InterPro" id="IPR000780">
    <property type="entry name" value="CheR_MeTrfase"/>
</dbReference>
<dbReference type="SMART" id="SM00138">
    <property type="entry name" value="MeTrc"/>
    <property type="match status" value="1"/>
</dbReference>
<dbReference type="PANTHER" id="PTHR24422:SF26">
    <property type="entry name" value="CHEMOTAXIS PROTEIN METHYLTRANSFERASE"/>
    <property type="match status" value="1"/>
</dbReference>